<dbReference type="Proteomes" id="UP000245341">
    <property type="component" value="Unplaced"/>
</dbReference>
<dbReference type="KEGG" id="lww:115938365"/>
<dbReference type="GeneID" id="115938365"/>
<proteinExistence type="predicted"/>
<dbReference type="OrthoDB" id="8956381at2759"/>
<accession>A0A7F8QBZ8</accession>
<evidence type="ECO:0000313" key="1">
    <source>
        <dbReference type="Proteomes" id="UP000245341"/>
    </source>
</evidence>
<name>A0A7F8QBZ8_LEPWE</name>
<dbReference type="RefSeq" id="XP_030877828.1">
    <property type="nucleotide sequence ID" value="XM_031021968.1"/>
</dbReference>
<evidence type="ECO:0000313" key="2">
    <source>
        <dbReference type="RefSeq" id="XP_030877828.1"/>
    </source>
</evidence>
<keyword evidence="1" id="KW-1185">Reference proteome</keyword>
<dbReference type="AlphaFoldDB" id="A0A7F8QBZ8"/>
<reference evidence="2" key="1">
    <citation type="submission" date="2025-08" db="UniProtKB">
        <authorList>
            <consortium name="RefSeq"/>
        </authorList>
    </citation>
    <scope>IDENTIFICATION</scope>
    <source>
        <tissue evidence="2">Liver</tissue>
    </source>
</reference>
<sequence length="117" mass="13020">MLGLEQIEAREEESRVTLPGGDGCRSGSSLGLTRIVAVWLFWGPVFPWDFSTSGFWEGNHLEALRAVFPGERSGAPDVTGRSSVFRVHLRPLKLDRSLYKDALARKLMVLTLGFTEL</sequence>
<protein>
    <submittedName>
        <fullName evidence="2">Uncharacterized protein LOC115938365</fullName>
    </submittedName>
</protein>
<organism evidence="1 2">
    <name type="scientific">Leptonychotes weddellii</name>
    <name type="common">Weddell seal</name>
    <name type="synonym">Otaria weddellii</name>
    <dbReference type="NCBI Taxonomy" id="9713"/>
    <lineage>
        <taxon>Eukaryota</taxon>
        <taxon>Metazoa</taxon>
        <taxon>Chordata</taxon>
        <taxon>Craniata</taxon>
        <taxon>Vertebrata</taxon>
        <taxon>Euteleostomi</taxon>
        <taxon>Mammalia</taxon>
        <taxon>Eutheria</taxon>
        <taxon>Laurasiatheria</taxon>
        <taxon>Carnivora</taxon>
        <taxon>Caniformia</taxon>
        <taxon>Pinnipedia</taxon>
        <taxon>Phocidae</taxon>
        <taxon>Monachinae</taxon>
        <taxon>Lobodontini</taxon>
        <taxon>Leptonychotes</taxon>
    </lineage>
</organism>
<gene>
    <name evidence="2" type="primary">LOC115938365</name>
</gene>